<dbReference type="AlphaFoldDB" id="A0A318Z0K9"/>
<reference evidence="1" key="1">
    <citation type="submission" date="2016-12" db="EMBL/GenBank/DDBJ databases">
        <title>The genomes of Aspergillus section Nigri reveals drivers in fungal speciation.</title>
        <authorList>
            <consortium name="DOE Joint Genome Institute"/>
            <person name="Vesth T.C."/>
            <person name="Nybo J."/>
            <person name="Theobald S."/>
            <person name="Brandl J."/>
            <person name="Frisvad J.C."/>
            <person name="Nielsen K.F."/>
            <person name="Lyhne E.K."/>
            <person name="Kogle M.E."/>
            <person name="Kuo A."/>
            <person name="Riley R."/>
            <person name="Clum A."/>
            <person name="Nolan M."/>
            <person name="Lipzen A."/>
            <person name="Salamov A."/>
            <person name="Henrissat B."/>
            <person name="Wiebenga A."/>
            <person name="De Vries R.P."/>
            <person name="Grigoriev I.V."/>
            <person name="Mortensen U.H."/>
            <person name="Andersen M.R."/>
            <person name="Baker S.E."/>
        </authorList>
    </citation>
    <scope>NUCLEOTIDE SEQUENCE [LARGE SCALE GENOMIC DNA]</scope>
    <source>
        <strain evidence="1">CBS 115656</strain>
    </source>
</reference>
<organism evidence="1 2">
    <name type="scientific">Aspergillus neoniger (strain CBS 115656)</name>
    <dbReference type="NCBI Taxonomy" id="1448310"/>
    <lineage>
        <taxon>Eukaryota</taxon>
        <taxon>Fungi</taxon>
        <taxon>Dikarya</taxon>
        <taxon>Ascomycota</taxon>
        <taxon>Pezizomycotina</taxon>
        <taxon>Eurotiomycetes</taxon>
        <taxon>Eurotiomycetidae</taxon>
        <taxon>Eurotiales</taxon>
        <taxon>Aspergillaceae</taxon>
        <taxon>Aspergillus</taxon>
        <taxon>Aspergillus subgen. Circumdati</taxon>
    </lineage>
</organism>
<dbReference type="EMBL" id="KZ821479">
    <property type="protein sequence ID" value="PYH30642.1"/>
    <property type="molecule type" value="Genomic_DNA"/>
</dbReference>
<evidence type="ECO:0000313" key="1">
    <source>
        <dbReference type="EMBL" id="PYH30642.1"/>
    </source>
</evidence>
<dbReference type="RefSeq" id="XP_025476120.1">
    <property type="nucleotide sequence ID" value="XM_025618182.1"/>
</dbReference>
<accession>A0A318Z0K9</accession>
<dbReference type="OrthoDB" id="5403091at2759"/>
<sequence>MPCHYHSNIQHHSEALLASLPGGGDEKVSVNAAGLNREELRQEATRKSISELRSVPSSRVWITTNRYCTIGNSMGRLERYLHNIWHLYYQVGRYLSHESPEHDAIVLDNPRIQGKGSLSRPVKGVPGVDVARDRDDKFWDDFPFIVPDMADY</sequence>
<dbReference type="Proteomes" id="UP000247647">
    <property type="component" value="Unassembled WGS sequence"/>
</dbReference>
<proteinExistence type="predicted"/>
<name>A0A318Z0K9_ASPNB</name>
<keyword evidence="2" id="KW-1185">Reference proteome</keyword>
<dbReference type="GeneID" id="37120638"/>
<gene>
    <name evidence="1" type="ORF">BO87DRAFT_151555</name>
</gene>
<evidence type="ECO:0000313" key="2">
    <source>
        <dbReference type="Proteomes" id="UP000247647"/>
    </source>
</evidence>
<protein>
    <submittedName>
        <fullName evidence="1">Uncharacterized protein</fullName>
    </submittedName>
</protein>